<organism evidence="2 3">
    <name type="scientific">Phaeosphaeria nodorum (strain SN15 / ATCC MYA-4574 / FGSC 10173)</name>
    <name type="common">Glume blotch fungus</name>
    <name type="synonym">Parastagonospora nodorum</name>
    <dbReference type="NCBI Taxonomy" id="321614"/>
    <lineage>
        <taxon>Eukaryota</taxon>
        <taxon>Fungi</taxon>
        <taxon>Dikarya</taxon>
        <taxon>Ascomycota</taxon>
        <taxon>Pezizomycotina</taxon>
        <taxon>Dothideomycetes</taxon>
        <taxon>Pleosporomycetidae</taxon>
        <taxon>Pleosporales</taxon>
        <taxon>Pleosporineae</taxon>
        <taxon>Phaeosphaeriaceae</taxon>
        <taxon>Parastagonospora</taxon>
    </lineage>
</organism>
<name>A0A7U2EWR3_PHANO</name>
<dbReference type="OrthoDB" id="5278722at2759"/>
<sequence>MRSPSKSHARAAAFLVTIGYCLFSRRSLGSKSAIRRLVVFGDDWSDTGSIRAVPLPYLEAIVRDPARGELWAETLCNELACDLIDNFASSVPMSLNISTVGSVIDSDVHSAAMKGQGDNLSLIDLKTQVEQFLKYEEKKYRIPRRLRSDDDWTLFAVFFGLWDLLEYSKLEMEFAMRSVDDSIAELFVQLDVLVAQSSTAVQIVMPQMIDVTFFPRFKPSKDGLDLRVAQTQHRMLFLQTYWNAVLFQRAVQWQKGRVFMPDLNDVVIEHVRMKQLYCEGILDAFGSKERMLLVEDVELPCVIMSLAGNATNLHAAAVEKCSDPAAHLFWDDLHLGPSAHKLIGKQAARLVRGNHTVNTPATKGGTQGHPRPSRKAGERFTLEFPPNQ</sequence>
<reference evidence="3" key="1">
    <citation type="journal article" date="2021" name="BMC Genomics">
        <title>Chromosome-level genome assembly and manually-curated proteome of model necrotroph Parastagonospora nodorum Sn15 reveals a genome-wide trove of candidate effector homologs, and redundancy of virulence-related functions within an accessory chromosome.</title>
        <authorList>
            <person name="Bertazzoni S."/>
            <person name="Jones D.A.B."/>
            <person name="Phan H.T."/>
            <person name="Tan K.-C."/>
            <person name="Hane J.K."/>
        </authorList>
    </citation>
    <scope>NUCLEOTIDE SEQUENCE [LARGE SCALE GENOMIC DNA]</scope>
    <source>
        <strain evidence="3">SN15 / ATCC MYA-4574 / FGSC 10173)</strain>
    </source>
</reference>
<dbReference type="AlphaFoldDB" id="A0A7U2EWR3"/>
<accession>A0A7U2EWR3</accession>
<dbReference type="InterPro" id="IPR036514">
    <property type="entry name" value="SGNH_hydro_sf"/>
</dbReference>
<protein>
    <submittedName>
        <fullName evidence="2">Uncharacterized protein</fullName>
    </submittedName>
</protein>
<gene>
    <name evidence="2" type="ORF">JI435_077740</name>
</gene>
<keyword evidence="3" id="KW-1185">Reference proteome</keyword>
<evidence type="ECO:0000313" key="3">
    <source>
        <dbReference type="Proteomes" id="UP000663193"/>
    </source>
</evidence>
<evidence type="ECO:0000256" key="1">
    <source>
        <dbReference type="SAM" id="MobiDB-lite"/>
    </source>
</evidence>
<dbReference type="EMBL" id="CP069026">
    <property type="protein sequence ID" value="QRC94541.1"/>
    <property type="molecule type" value="Genomic_DNA"/>
</dbReference>
<feature type="region of interest" description="Disordered" evidence="1">
    <location>
        <begin position="356"/>
        <end position="388"/>
    </location>
</feature>
<dbReference type="Proteomes" id="UP000663193">
    <property type="component" value="Chromosome 4"/>
</dbReference>
<dbReference type="VEuPathDB" id="FungiDB:JI435_077740"/>
<evidence type="ECO:0000313" key="2">
    <source>
        <dbReference type="EMBL" id="QRC94541.1"/>
    </source>
</evidence>
<proteinExistence type="predicted"/>
<dbReference type="Gene3D" id="3.40.50.1110">
    <property type="entry name" value="SGNH hydrolase"/>
    <property type="match status" value="1"/>
</dbReference>